<feature type="non-terminal residue" evidence="2">
    <location>
        <position position="1"/>
    </location>
</feature>
<protein>
    <submittedName>
        <fullName evidence="2">Protein FAM13A isoform X2</fullName>
    </submittedName>
</protein>
<sequence length="54" mass="5867">VDIEKENISGASVSLSVTAETERRPVTADEDSRSRNPKHSPTLTELSRNQASLS</sequence>
<reference evidence="2" key="1">
    <citation type="submission" date="2020-07" db="EMBL/GenBank/DDBJ databases">
        <title>Clarias magur genome sequencing, assembly and annotation.</title>
        <authorList>
            <person name="Kushwaha B."/>
            <person name="Kumar R."/>
            <person name="Das P."/>
            <person name="Joshi C.G."/>
            <person name="Kumar D."/>
            <person name="Nagpure N.S."/>
            <person name="Pandey M."/>
            <person name="Agarwal S."/>
            <person name="Srivastava S."/>
            <person name="Singh M."/>
            <person name="Sahoo L."/>
            <person name="Jayasankar P."/>
            <person name="Meher P.K."/>
            <person name="Koringa P.G."/>
            <person name="Iquebal M.A."/>
            <person name="Das S.P."/>
            <person name="Bit A."/>
            <person name="Patnaik S."/>
            <person name="Patel N."/>
            <person name="Shah T.M."/>
            <person name="Hinsu A."/>
            <person name="Jena J.K."/>
        </authorList>
    </citation>
    <scope>NUCLEOTIDE SEQUENCE</scope>
    <source>
        <strain evidence="2">CIFAMagur01</strain>
        <tissue evidence="2">Testis</tissue>
    </source>
</reference>
<evidence type="ECO:0000313" key="3">
    <source>
        <dbReference type="Proteomes" id="UP000727407"/>
    </source>
</evidence>
<feature type="region of interest" description="Disordered" evidence="1">
    <location>
        <begin position="1"/>
        <end position="54"/>
    </location>
</feature>
<dbReference type="EMBL" id="QNUK01000213">
    <property type="protein sequence ID" value="KAF5898048.1"/>
    <property type="molecule type" value="Genomic_DNA"/>
</dbReference>
<dbReference type="Proteomes" id="UP000727407">
    <property type="component" value="Unassembled WGS sequence"/>
</dbReference>
<comment type="caution">
    <text evidence="2">The sequence shown here is derived from an EMBL/GenBank/DDBJ whole genome shotgun (WGS) entry which is preliminary data.</text>
</comment>
<evidence type="ECO:0000313" key="2">
    <source>
        <dbReference type="EMBL" id="KAF5898048.1"/>
    </source>
</evidence>
<evidence type="ECO:0000256" key="1">
    <source>
        <dbReference type="SAM" id="MobiDB-lite"/>
    </source>
</evidence>
<feature type="compositionally biased region" description="Basic and acidic residues" evidence="1">
    <location>
        <begin position="20"/>
        <end position="34"/>
    </location>
</feature>
<organism evidence="2 3">
    <name type="scientific">Clarias magur</name>
    <name type="common">Asian catfish</name>
    <name type="synonym">Macropteronotus magur</name>
    <dbReference type="NCBI Taxonomy" id="1594786"/>
    <lineage>
        <taxon>Eukaryota</taxon>
        <taxon>Metazoa</taxon>
        <taxon>Chordata</taxon>
        <taxon>Craniata</taxon>
        <taxon>Vertebrata</taxon>
        <taxon>Euteleostomi</taxon>
        <taxon>Actinopterygii</taxon>
        <taxon>Neopterygii</taxon>
        <taxon>Teleostei</taxon>
        <taxon>Ostariophysi</taxon>
        <taxon>Siluriformes</taxon>
        <taxon>Clariidae</taxon>
        <taxon>Clarias</taxon>
    </lineage>
</organism>
<name>A0A8J4U1G8_CLAMG</name>
<gene>
    <name evidence="2" type="primary">fam13a</name>
    <name evidence="2" type="ORF">DAT39_012232</name>
</gene>
<feature type="compositionally biased region" description="Polar residues" evidence="1">
    <location>
        <begin position="9"/>
        <end position="19"/>
    </location>
</feature>
<dbReference type="AlphaFoldDB" id="A0A8J4U1G8"/>
<feature type="non-terminal residue" evidence="2">
    <location>
        <position position="54"/>
    </location>
</feature>
<accession>A0A8J4U1G8</accession>
<proteinExistence type="predicted"/>
<keyword evidence="3" id="KW-1185">Reference proteome</keyword>
<feature type="compositionally biased region" description="Polar residues" evidence="1">
    <location>
        <begin position="39"/>
        <end position="54"/>
    </location>
</feature>